<evidence type="ECO:0000259" key="4">
    <source>
        <dbReference type="SMART" id="SM00829"/>
    </source>
</evidence>
<dbReference type="Proteomes" id="UP000800235">
    <property type="component" value="Unassembled WGS sequence"/>
</dbReference>
<feature type="non-terminal residue" evidence="5">
    <location>
        <position position="336"/>
    </location>
</feature>
<dbReference type="AlphaFoldDB" id="A0A9P4NF16"/>
<dbReference type="SMART" id="SM00829">
    <property type="entry name" value="PKS_ER"/>
    <property type="match status" value="1"/>
</dbReference>
<dbReference type="CDD" id="cd08249">
    <property type="entry name" value="enoyl_reductase_like"/>
    <property type="match status" value="1"/>
</dbReference>
<organism evidence="5 6">
    <name type="scientific">Tothia fuscella</name>
    <dbReference type="NCBI Taxonomy" id="1048955"/>
    <lineage>
        <taxon>Eukaryota</taxon>
        <taxon>Fungi</taxon>
        <taxon>Dikarya</taxon>
        <taxon>Ascomycota</taxon>
        <taxon>Pezizomycotina</taxon>
        <taxon>Dothideomycetes</taxon>
        <taxon>Pleosporomycetidae</taxon>
        <taxon>Venturiales</taxon>
        <taxon>Cylindrosympodiaceae</taxon>
        <taxon>Tothia</taxon>
    </lineage>
</organism>
<dbReference type="Gene3D" id="3.90.180.10">
    <property type="entry name" value="Medium-chain alcohol dehydrogenases, catalytic domain"/>
    <property type="match status" value="1"/>
</dbReference>
<comment type="subunit">
    <text evidence="2">Monomer.</text>
</comment>
<dbReference type="InterPro" id="IPR036291">
    <property type="entry name" value="NAD(P)-bd_dom_sf"/>
</dbReference>
<dbReference type="PANTHER" id="PTHR45348:SF5">
    <property type="entry name" value="OXIDOREDUCTASE, PUTATIVE (AFU_ORTHOLOGUE AFUA_8G01420)-RELATED"/>
    <property type="match status" value="1"/>
</dbReference>
<dbReference type="InterPro" id="IPR020843">
    <property type="entry name" value="ER"/>
</dbReference>
<protein>
    <submittedName>
        <fullName evidence="5">GroES-like protein</fullName>
    </submittedName>
</protein>
<dbReference type="SUPFAM" id="SSF50129">
    <property type="entry name" value="GroES-like"/>
    <property type="match status" value="1"/>
</dbReference>
<accession>A0A9P4NF16</accession>
<evidence type="ECO:0000313" key="6">
    <source>
        <dbReference type="Proteomes" id="UP000800235"/>
    </source>
</evidence>
<dbReference type="InterPro" id="IPR013149">
    <property type="entry name" value="ADH-like_C"/>
</dbReference>
<reference evidence="5" key="1">
    <citation type="journal article" date="2020" name="Stud. Mycol.">
        <title>101 Dothideomycetes genomes: a test case for predicting lifestyles and emergence of pathogens.</title>
        <authorList>
            <person name="Haridas S."/>
            <person name="Albert R."/>
            <person name="Binder M."/>
            <person name="Bloem J."/>
            <person name="Labutti K."/>
            <person name="Salamov A."/>
            <person name="Andreopoulos B."/>
            <person name="Baker S."/>
            <person name="Barry K."/>
            <person name="Bills G."/>
            <person name="Bluhm B."/>
            <person name="Cannon C."/>
            <person name="Castanera R."/>
            <person name="Culley D."/>
            <person name="Daum C."/>
            <person name="Ezra D."/>
            <person name="Gonzalez J."/>
            <person name="Henrissat B."/>
            <person name="Kuo A."/>
            <person name="Liang C."/>
            <person name="Lipzen A."/>
            <person name="Lutzoni F."/>
            <person name="Magnuson J."/>
            <person name="Mondo S."/>
            <person name="Nolan M."/>
            <person name="Ohm R."/>
            <person name="Pangilinan J."/>
            <person name="Park H.-J."/>
            <person name="Ramirez L."/>
            <person name="Alfaro M."/>
            <person name="Sun H."/>
            <person name="Tritt A."/>
            <person name="Yoshinaga Y."/>
            <person name="Zwiers L.-H."/>
            <person name="Turgeon B."/>
            <person name="Goodwin S."/>
            <person name="Spatafora J."/>
            <person name="Crous P."/>
            <person name="Grigoriev I."/>
        </authorList>
    </citation>
    <scope>NUCLEOTIDE SEQUENCE</scope>
    <source>
        <strain evidence="5">CBS 130266</strain>
    </source>
</reference>
<evidence type="ECO:0000256" key="2">
    <source>
        <dbReference type="ARBA" id="ARBA00011245"/>
    </source>
</evidence>
<dbReference type="Gene3D" id="3.40.50.720">
    <property type="entry name" value="NAD(P)-binding Rossmann-like Domain"/>
    <property type="match status" value="1"/>
</dbReference>
<dbReference type="InterPro" id="IPR011032">
    <property type="entry name" value="GroES-like_sf"/>
</dbReference>
<dbReference type="OrthoDB" id="3233595at2759"/>
<proteinExistence type="inferred from homology"/>
<dbReference type="SUPFAM" id="SSF51735">
    <property type="entry name" value="NAD(P)-binding Rossmann-fold domains"/>
    <property type="match status" value="1"/>
</dbReference>
<keyword evidence="3" id="KW-0560">Oxidoreductase</keyword>
<dbReference type="Pfam" id="PF00107">
    <property type="entry name" value="ADH_zinc_N"/>
    <property type="match status" value="1"/>
</dbReference>
<dbReference type="Pfam" id="PF08240">
    <property type="entry name" value="ADH_N"/>
    <property type="match status" value="1"/>
</dbReference>
<comment type="similarity">
    <text evidence="1">Belongs to the zinc-containing alcohol dehydrogenase family.</text>
</comment>
<name>A0A9P4NF16_9PEZI</name>
<keyword evidence="6" id="KW-1185">Reference proteome</keyword>
<dbReference type="InterPro" id="IPR047122">
    <property type="entry name" value="Trans-enoyl_RdTase-like"/>
</dbReference>
<evidence type="ECO:0000256" key="1">
    <source>
        <dbReference type="ARBA" id="ARBA00008072"/>
    </source>
</evidence>
<dbReference type="GO" id="GO:0016651">
    <property type="term" value="F:oxidoreductase activity, acting on NAD(P)H"/>
    <property type="evidence" value="ECO:0007669"/>
    <property type="project" value="InterPro"/>
</dbReference>
<dbReference type="EMBL" id="MU007126">
    <property type="protein sequence ID" value="KAF2418682.1"/>
    <property type="molecule type" value="Genomic_DNA"/>
</dbReference>
<evidence type="ECO:0000256" key="3">
    <source>
        <dbReference type="ARBA" id="ARBA00023002"/>
    </source>
</evidence>
<gene>
    <name evidence="5" type="ORF">EJ08DRAFT_561769</name>
</gene>
<sequence>MKEAIILKGPEVNIIDSPIPTPSPDQVVTKVVFSGSNPKDWKVAEWMDIKVNQGDDISGIVHAVGTNVTEFKPGDRVAAFHEMLKPGGSYAEYALSWEHTTFHLPSSTTFEEGASLPLASMTAALGMYQRLGLPVPWTPAEKKGQSGPLLIWGASAAVGSYALQFAVKSGIHPVICVAGRAGDHVKKFLDESKGDVVLDYRKGDDVVIQQIKDALKGGKLHYAFDAVSENGSYQAIVKVLESDGHITLVLPGKKYPEIPESVHKTITSVGASHNNPEDKDFAYVFFRYISKGLKDGWFKGHPTEKIPGGLGGVQQGLTNLKEGKASAVKYIFRIDE</sequence>
<dbReference type="PANTHER" id="PTHR45348">
    <property type="entry name" value="HYPOTHETICAL OXIDOREDUCTASE (EUROFUNG)"/>
    <property type="match status" value="1"/>
</dbReference>
<evidence type="ECO:0000313" key="5">
    <source>
        <dbReference type="EMBL" id="KAF2418682.1"/>
    </source>
</evidence>
<comment type="caution">
    <text evidence="5">The sequence shown here is derived from an EMBL/GenBank/DDBJ whole genome shotgun (WGS) entry which is preliminary data.</text>
</comment>
<feature type="domain" description="Enoyl reductase (ER)" evidence="4">
    <location>
        <begin position="9"/>
        <end position="267"/>
    </location>
</feature>
<dbReference type="InterPro" id="IPR013154">
    <property type="entry name" value="ADH-like_N"/>
</dbReference>